<evidence type="ECO:0000313" key="2">
    <source>
        <dbReference type="EMBL" id="SDK21876.1"/>
    </source>
</evidence>
<feature type="domain" description="TadE-like" evidence="1">
    <location>
        <begin position="17"/>
        <end position="59"/>
    </location>
</feature>
<reference evidence="3" key="1">
    <citation type="submission" date="2016-10" db="EMBL/GenBank/DDBJ databases">
        <authorList>
            <person name="Varghese N."/>
            <person name="Submissions S."/>
        </authorList>
    </citation>
    <scope>NUCLEOTIDE SEQUENCE [LARGE SCALE GENOMIC DNA]</scope>
    <source>
        <strain evidence="3">CBMB127</strain>
    </source>
</reference>
<proteinExistence type="predicted"/>
<dbReference type="Proteomes" id="UP000198629">
    <property type="component" value="Unassembled WGS sequence"/>
</dbReference>
<dbReference type="InterPro" id="IPR012495">
    <property type="entry name" value="TadE-like_dom"/>
</dbReference>
<dbReference type="RefSeq" id="WP_091469856.1">
    <property type="nucleotide sequence ID" value="NZ_FNFX01000001.1"/>
</dbReference>
<name>A0A1G9A3I4_9PROT</name>
<dbReference type="STRING" id="492660.SAMN05192566_0668"/>
<dbReference type="OrthoDB" id="8537224at2"/>
<sequence length="161" mass="17136">MTSKRMSDLLRSKPQKGAVAIEFAMLFLLFFGLFYAMVSYAVVMLMQSAFVHAAEEGARAAIAVDRLAYANNAAYLGNGVDPQVRRVVGNALGWLPAKPRGKVLGTGGNGVQLSMNGNQLTVRVVYSNYASDPVLPMLILPVIGQIPKVPADLAGVAVVEL</sequence>
<accession>A0A1G9A3I4</accession>
<evidence type="ECO:0000313" key="3">
    <source>
        <dbReference type="Proteomes" id="UP000198629"/>
    </source>
</evidence>
<keyword evidence="3" id="KW-1185">Reference proteome</keyword>
<dbReference type="AlphaFoldDB" id="A0A1G9A3I4"/>
<evidence type="ECO:0000259" key="1">
    <source>
        <dbReference type="Pfam" id="PF07811"/>
    </source>
</evidence>
<dbReference type="Pfam" id="PF07811">
    <property type="entry name" value="TadE"/>
    <property type="match status" value="1"/>
</dbReference>
<protein>
    <submittedName>
        <fullName evidence="2">TadE-like protein</fullName>
    </submittedName>
</protein>
<gene>
    <name evidence="2" type="ORF">SAMN05192566_0668</name>
</gene>
<dbReference type="EMBL" id="FNFX01000001">
    <property type="protein sequence ID" value="SDK21876.1"/>
    <property type="molecule type" value="Genomic_DNA"/>
</dbReference>
<organism evidence="2 3">
    <name type="scientific">Methylophilus rhizosphaerae</name>
    <dbReference type="NCBI Taxonomy" id="492660"/>
    <lineage>
        <taxon>Bacteria</taxon>
        <taxon>Pseudomonadati</taxon>
        <taxon>Pseudomonadota</taxon>
        <taxon>Betaproteobacteria</taxon>
        <taxon>Nitrosomonadales</taxon>
        <taxon>Methylophilaceae</taxon>
        <taxon>Methylophilus</taxon>
    </lineage>
</organism>